<dbReference type="GO" id="GO:0015074">
    <property type="term" value="P:DNA integration"/>
    <property type="evidence" value="ECO:0007669"/>
    <property type="project" value="InterPro"/>
</dbReference>
<name>A0AAN8Q0J8_PATCE</name>
<comment type="caution">
    <text evidence="3">The sequence shown here is derived from an EMBL/GenBank/DDBJ whole genome shotgun (WGS) entry which is preliminary data.</text>
</comment>
<dbReference type="GO" id="GO:0006313">
    <property type="term" value="P:DNA transposition"/>
    <property type="evidence" value="ECO:0007669"/>
    <property type="project" value="InterPro"/>
</dbReference>
<gene>
    <name evidence="3" type="ORF">SNE40_010691</name>
</gene>
<protein>
    <recommendedName>
        <fullName evidence="5">Transposase</fullName>
    </recommendedName>
</protein>
<accession>A0AAN8Q0J8</accession>
<feature type="domain" description="Transposase Tc1-like" evidence="1">
    <location>
        <begin position="77"/>
        <end position="126"/>
    </location>
</feature>
<evidence type="ECO:0000259" key="1">
    <source>
        <dbReference type="Pfam" id="PF01498"/>
    </source>
</evidence>
<dbReference type="InterPro" id="IPR002492">
    <property type="entry name" value="Transposase_Tc1-like"/>
</dbReference>
<dbReference type="InterPro" id="IPR036397">
    <property type="entry name" value="RNaseH_sf"/>
</dbReference>
<evidence type="ECO:0000313" key="4">
    <source>
        <dbReference type="Proteomes" id="UP001347796"/>
    </source>
</evidence>
<dbReference type="Proteomes" id="UP001347796">
    <property type="component" value="Unassembled WGS sequence"/>
</dbReference>
<dbReference type="Gene3D" id="3.30.420.10">
    <property type="entry name" value="Ribonuclease H-like superfamily/Ribonuclease H"/>
    <property type="match status" value="1"/>
</dbReference>
<evidence type="ECO:0000313" key="3">
    <source>
        <dbReference type="EMBL" id="KAK6183161.1"/>
    </source>
</evidence>
<evidence type="ECO:0000259" key="2">
    <source>
        <dbReference type="Pfam" id="PF13358"/>
    </source>
</evidence>
<dbReference type="Pfam" id="PF13358">
    <property type="entry name" value="DDE_3"/>
    <property type="match status" value="1"/>
</dbReference>
<organism evidence="3 4">
    <name type="scientific">Patella caerulea</name>
    <name type="common">Rayed Mediterranean limpet</name>
    <dbReference type="NCBI Taxonomy" id="87958"/>
    <lineage>
        <taxon>Eukaryota</taxon>
        <taxon>Metazoa</taxon>
        <taxon>Spiralia</taxon>
        <taxon>Lophotrochozoa</taxon>
        <taxon>Mollusca</taxon>
        <taxon>Gastropoda</taxon>
        <taxon>Patellogastropoda</taxon>
        <taxon>Patelloidea</taxon>
        <taxon>Patellidae</taxon>
        <taxon>Patella</taxon>
    </lineage>
</organism>
<dbReference type="SUPFAM" id="SSF46689">
    <property type="entry name" value="Homeodomain-like"/>
    <property type="match status" value="1"/>
</dbReference>
<dbReference type="InterPro" id="IPR038717">
    <property type="entry name" value="Tc1-like_DDE_dom"/>
</dbReference>
<dbReference type="InterPro" id="IPR009057">
    <property type="entry name" value="Homeodomain-like_sf"/>
</dbReference>
<feature type="domain" description="Tc1-like transposase DDE" evidence="2">
    <location>
        <begin position="137"/>
        <end position="282"/>
    </location>
</feature>
<dbReference type="Pfam" id="PF01498">
    <property type="entry name" value="HTH_Tnp_Tc3_2"/>
    <property type="match status" value="1"/>
</dbReference>
<dbReference type="AlphaFoldDB" id="A0AAN8Q0J8"/>
<dbReference type="PANTHER" id="PTHR46068">
    <property type="entry name" value="PROTEIN CBG27172"/>
    <property type="match status" value="1"/>
</dbReference>
<keyword evidence="4" id="KW-1185">Reference proteome</keyword>
<reference evidence="3 4" key="1">
    <citation type="submission" date="2024-01" db="EMBL/GenBank/DDBJ databases">
        <title>The genome of the rayed Mediterranean limpet Patella caerulea (Linnaeus, 1758).</title>
        <authorList>
            <person name="Anh-Thu Weber A."/>
            <person name="Halstead-Nussloch G."/>
        </authorList>
    </citation>
    <scope>NUCLEOTIDE SEQUENCE [LARGE SCALE GENOMIC DNA]</scope>
    <source>
        <strain evidence="3">AATW-2023a</strain>
        <tissue evidence="3">Whole specimen</tissue>
    </source>
</reference>
<sequence length="330" mass="38362">MPRLTEGQRQRALGMLNMGATHVHVARTFGCSRVTVGNLVQRFRQTGRTSDRSRTGRPRVRYFRTRHLRNRFLTVTSSARNALGRRVSPQTVARRLRTGGIRASRPFKGQLLTPENRRRRRRWANTVRRWQRRQWQRVVFSDESQFCLFRVDGRQRVYRRRGERTAACCVREVVPYSGGSVMVLGGICGNQKTPLIVINGNLNAQRYRDEILRPVVLPYPQQQPVGVLFQHDKARPHTARIVQDFLAANNVNVLPWPACSPDLSPIEHLWDRLDRQVRARQHVPANRQELIQALQEEWNHLPPDPIRRLTSSVRRRIMACIAAQGGHMRY</sequence>
<dbReference type="PANTHER" id="PTHR46068:SF1">
    <property type="entry name" value="TRANSPOSASE IS30-LIKE HTH DOMAIN-CONTAINING PROTEIN"/>
    <property type="match status" value="1"/>
</dbReference>
<proteinExistence type="predicted"/>
<evidence type="ECO:0008006" key="5">
    <source>
        <dbReference type="Google" id="ProtNLM"/>
    </source>
</evidence>
<dbReference type="EMBL" id="JAZGQO010000007">
    <property type="protein sequence ID" value="KAK6183161.1"/>
    <property type="molecule type" value="Genomic_DNA"/>
</dbReference>
<dbReference type="GO" id="GO:0003677">
    <property type="term" value="F:DNA binding"/>
    <property type="evidence" value="ECO:0007669"/>
    <property type="project" value="InterPro"/>
</dbReference>